<name>A0A382ASD1_9ZZZZ</name>
<reference evidence="1" key="1">
    <citation type="submission" date="2018-05" db="EMBL/GenBank/DDBJ databases">
        <authorList>
            <person name="Lanie J.A."/>
            <person name="Ng W.-L."/>
            <person name="Kazmierczak K.M."/>
            <person name="Andrzejewski T.M."/>
            <person name="Davidsen T.M."/>
            <person name="Wayne K.J."/>
            <person name="Tettelin H."/>
            <person name="Glass J.I."/>
            <person name="Rusch D."/>
            <person name="Podicherti R."/>
            <person name="Tsui H.-C.T."/>
            <person name="Winkler M.E."/>
        </authorList>
    </citation>
    <scope>NUCLEOTIDE SEQUENCE</scope>
</reference>
<sequence length="23" mass="2586">MAVFDSLSYHFIFPEVTSPVVLS</sequence>
<evidence type="ECO:0000313" key="1">
    <source>
        <dbReference type="EMBL" id="SVB04450.1"/>
    </source>
</evidence>
<organism evidence="1">
    <name type="scientific">marine metagenome</name>
    <dbReference type="NCBI Taxonomy" id="408172"/>
    <lineage>
        <taxon>unclassified sequences</taxon>
        <taxon>metagenomes</taxon>
        <taxon>ecological metagenomes</taxon>
    </lineage>
</organism>
<accession>A0A382ASD1</accession>
<dbReference type="AlphaFoldDB" id="A0A382ASD1"/>
<protein>
    <submittedName>
        <fullName evidence="1">Uncharacterized protein</fullName>
    </submittedName>
</protein>
<proteinExistence type="predicted"/>
<gene>
    <name evidence="1" type="ORF">METZ01_LOCUS157304</name>
</gene>
<dbReference type="EMBL" id="UINC01026643">
    <property type="protein sequence ID" value="SVB04450.1"/>
    <property type="molecule type" value="Genomic_DNA"/>
</dbReference>